<proteinExistence type="predicted"/>
<reference evidence="3 4" key="1">
    <citation type="submission" date="2006-10" db="EMBL/GenBank/DDBJ databases">
        <title>Complete sequence of Methanosaeta thermophila PT.</title>
        <authorList>
            <consortium name="US DOE Joint Genome Institute"/>
            <person name="Copeland A."/>
            <person name="Lucas S."/>
            <person name="Lapidus A."/>
            <person name="Barry K."/>
            <person name="Detter J.C."/>
            <person name="Glavina del Rio T."/>
            <person name="Hammon N."/>
            <person name="Israni S."/>
            <person name="Pitluck S."/>
            <person name="Chain P."/>
            <person name="Malfatti S."/>
            <person name="Shin M."/>
            <person name="Vergez L."/>
            <person name="Schmutz J."/>
            <person name="Larimer F."/>
            <person name="Land M."/>
            <person name="Hauser L."/>
            <person name="Kyrpides N."/>
            <person name="Kim E."/>
            <person name="Smith K.S."/>
            <person name="Ingram-Smith C."/>
            <person name="Richardson P."/>
        </authorList>
    </citation>
    <scope>NUCLEOTIDE SEQUENCE [LARGE SCALE GENOMIC DNA]</scope>
    <source>
        <strain evidence="4">DSM 6194 / JCM 14653 / NBRC 101360 / PT</strain>
    </source>
</reference>
<dbReference type="STRING" id="349307.Mthe_0407"/>
<keyword evidence="4" id="KW-1185">Reference proteome</keyword>
<dbReference type="EMBL" id="CP000477">
    <property type="protein sequence ID" value="ABK14200.1"/>
    <property type="molecule type" value="Genomic_DNA"/>
</dbReference>
<dbReference type="SMART" id="SM00448">
    <property type="entry name" value="REC"/>
    <property type="match status" value="1"/>
</dbReference>
<dbReference type="AlphaFoldDB" id="A0B676"/>
<dbReference type="KEGG" id="mtp:Mthe_0407"/>
<dbReference type="Gene3D" id="3.40.50.2300">
    <property type="match status" value="1"/>
</dbReference>
<accession>A0B676</accession>
<name>A0B676_METTP</name>
<organism evidence="3 4">
    <name type="scientific">Methanothrix thermoacetophila (strain DSM 6194 / JCM 14653 / NBRC 101360 / PT)</name>
    <name type="common">Methanosaeta thermophila</name>
    <dbReference type="NCBI Taxonomy" id="349307"/>
    <lineage>
        <taxon>Archaea</taxon>
        <taxon>Methanobacteriati</taxon>
        <taxon>Methanobacteriota</taxon>
        <taxon>Stenosarchaea group</taxon>
        <taxon>Methanomicrobia</taxon>
        <taxon>Methanotrichales</taxon>
        <taxon>Methanotrichaceae</taxon>
        <taxon>Methanothrix</taxon>
    </lineage>
</organism>
<evidence type="ECO:0000256" key="1">
    <source>
        <dbReference type="PROSITE-ProRule" id="PRU00169"/>
    </source>
</evidence>
<feature type="modified residue" description="4-aspartylphosphate" evidence="1">
    <location>
        <position position="74"/>
    </location>
</feature>
<keyword evidence="1" id="KW-0597">Phosphoprotein</keyword>
<dbReference type="Proteomes" id="UP000000674">
    <property type="component" value="Chromosome"/>
</dbReference>
<evidence type="ECO:0000259" key="2">
    <source>
        <dbReference type="PROSITE" id="PS50110"/>
    </source>
</evidence>
<dbReference type="InterPro" id="IPR001789">
    <property type="entry name" value="Sig_transdc_resp-reg_receiver"/>
</dbReference>
<gene>
    <name evidence="3" type="ordered locus">Mthe_0407</name>
</gene>
<dbReference type="PANTHER" id="PTHR44520">
    <property type="entry name" value="RESPONSE REGULATOR RCP1-RELATED"/>
    <property type="match status" value="1"/>
</dbReference>
<dbReference type="InterPro" id="IPR052893">
    <property type="entry name" value="TCS_response_regulator"/>
</dbReference>
<protein>
    <submittedName>
        <fullName evidence="3">Response regulator receiver protein</fullName>
    </submittedName>
</protein>
<sequence length="142" mass="15599">MSSRSACIMGEDTRKLRILLVEDNPEDVFLTRKVLRKSGLDGDMQITGDGAEALRILEDMLRAGEHLPDLILLDINLPDMGGMAVLKSIKGDARFSRIPVVMLTCSNADSDIQKSYDLGASTYLVKPVSRDAMILVMRALFG</sequence>
<evidence type="ECO:0000313" key="3">
    <source>
        <dbReference type="EMBL" id="ABK14200.1"/>
    </source>
</evidence>
<feature type="domain" description="Response regulatory" evidence="2">
    <location>
        <begin position="17"/>
        <end position="141"/>
    </location>
</feature>
<dbReference type="PROSITE" id="PS50110">
    <property type="entry name" value="RESPONSE_REGULATORY"/>
    <property type="match status" value="1"/>
</dbReference>
<dbReference type="CDD" id="cd17557">
    <property type="entry name" value="REC_Rcp-like"/>
    <property type="match status" value="1"/>
</dbReference>
<dbReference type="InterPro" id="IPR011006">
    <property type="entry name" value="CheY-like_superfamily"/>
</dbReference>
<dbReference type="GO" id="GO:0000160">
    <property type="term" value="P:phosphorelay signal transduction system"/>
    <property type="evidence" value="ECO:0007669"/>
    <property type="project" value="InterPro"/>
</dbReference>
<dbReference type="Pfam" id="PF00072">
    <property type="entry name" value="Response_reg"/>
    <property type="match status" value="1"/>
</dbReference>
<evidence type="ECO:0000313" key="4">
    <source>
        <dbReference type="Proteomes" id="UP000000674"/>
    </source>
</evidence>
<dbReference type="SUPFAM" id="SSF52172">
    <property type="entry name" value="CheY-like"/>
    <property type="match status" value="1"/>
</dbReference>
<dbReference type="HOGENOM" id="CLU_000445_69_17_2"/>